<feature type="compositionally biased region" description="Acidic residues" evidence="1">
    <location>
        <begin position="543"/>
        <end position="557"/>
    </location>
</feature>
<feature type="compositionally biased region" description="Pro residues" evidence="1">
    <location>
        <begin position="309"/>
        <end position="324"/>
    </location>
</feature>
<feature type="compositionally biased region" description="Gly residues" evidence="1">
    <location>
        <begin position="509"/>
        <end position="532"/>
    </location>
</feature>
<feature type="region of interest" description="Disordered" evidence="1">
    <location>
        <begin position="105"/>
        <end position="128"/>
    </location>
</feature>
<evidence type="ECO:0008006" key="4">
    <source>
        <dbReference type="Google" id="ProtNLM"/>
    </source>
</evidence>
<name>A0ABV7YM80_9ACTN</name>
<feature type="region of interest" description="Disordered" evidence="1">
    <location>
        <begin position="509"/>
        <end position="566"/>
    </location>
</feature>
<evidence type="ECO:0000313" key="3">
    <source>
        <dbReference type="Proteomes" id="UP001595699"/>
    </source>
</evidence>
<feature type="compositionally biased region" description="Gly residues" evidence="1">
    <location>
        <begin position="286"/>
        <end position="304"/>
    </location>
</feature>
<dbReference type="RefSeq" id="WP_205119582.1">
    <property type="nucleotide sequence ID" value="NZ_JAFBCM010000001.1"/>
</dbReference>
<dbReference type="Proteomes" id="UP001595699">
    <property type="component" value="Unassembled WGS sequence"/>
</dbReference>
<proteinExistence type="predicted"/>
<evidence type="ECO:0000313" key="2">
    <source>
        <dbReference type="EMBL" id="MFC3765949.1"/>
    </source>
</evidence>
<comment type="caution">
    <text evidence="2">The sequence shown here is derived from an EMBL/GenBank/DDBJ whole genome shotgun (WGS) entry which is preliminary data.</text>
</comment>
<organism evidence="2 3">
    <name type="scientific">Tenggerimyces flavus</name>
    <dbReference type="NCBI Taxonomy" id="1708749"/>
    <lineage>
        <taxon>Bacteria</taxon>
        <taxon>Bacillati</taxon>
        <taxon>Actinomycetota</taxon>
        <taxon>Actinomycetes</taxon>
        <taxon>Propionibacteriales</taxon>
        <taxon>Nocardioidaceae</taxon>
        <taxon>Tenggerimyces</taxon>
    </lineage>
</organism>
<sequence length="566" mass="58873">MAQSLNAMDHKNLVAHLKKWNKVPDTENPEYYYSKYDFQFTKEEWTRVGDAANEVADQMTQALQRLMDSDNGWKGEAATSFRQKADQIIYFARQIAHMSDGKKYIKPTPPPPPDDGNPFPTGGTVNSSAKSFTENLRTVLDELEAMENDPHGKLPPMPWYKEDGQWKGWWTKAYSKGGIGVDMFEIRCGDEVFKGGITNDEIQGKFGEWHVRTREAGGGPLGSNYTVPADWKEDIKVFYGYRMNSGQEEICKATAQKYATALQDAGAALPDAPQAPQLSLKPTGDLPGGPGGPGGPGSGPGGPGSPTVPDNPFPSDPPPPPPDPDLPDEDDLPDPDDPDDTDLPDPDDPDDPELPDPDDPDDPQLPDPDDPDDPQLPDPNDPGDDGSDQDSDGDGIPDWKDTDDDGDGVPDWKDTDDDGDGVPDWKDTGSGGGGYGGGGGGGVDTGTETARAGSGSLPLPGEVPNAAMSGGPTGPSGLVGTGASGAGVGVGAGGVPGAGAGLGAGAGAGRGLTGTGGMMPPMMGGGGGGGAGQEQEQERNTWLEEDENVWTGDDDDAPPPVIGGSV</sequence>
<feature type="region of interest" description="Disordered" evidence="1">
    <location>
        <begin position="270"/>
        <end position="479"/>
    </location>
</feature>
<protein>
    <recommendedName>
        <fullName evidence="4">WXG100 family type VII secretion target</fullName>
    </recommendedName>
</protein>
<accession>A0ABV7YM80</accession>
<gene>
    <name evidence="2" type="ORF">ACFOUW_34295</name>
</gene>
<keyword evidence="3" id="KW-1185">Reference proteome</keyword>
<dbReference type="EMBL" id="JBHRZH010000044">
    <property type="protein sequence ID" value="MFC3765949.1"/>
    <property type="molecule type" value="Genomic_DNA"/>
</dbReference>
<evidence type="ECO:0000256" key="1">
    <source>
        <dbReference type="SAM" id="MobiDB-lite"/>
    </source>
</evidence>
<feature type="compositionally biased region" description="Acidic residues" evidence="1">
    <location>
        <begin position="325"/>
        <end position="421"/>
    </location>
</feature>
<feature type="compositionally biased region" description="Gly residues" evidence="1">
    <location>
        <begin position="429"/>
        <end position="444"/>
    </location>
</feature>
<reference evidence="3" key="1">
    <citation type="journal article" date="2019" name="Int. J. Syst. Evol. Microbiol.">
        <title>The Global Catalogue of Microorganisms (GCM) 10K type strain sequencing project: providing services to taxonomists for standard genome sequencing and annotation.</title>
        <authorList>
            <consortium name="The Broad Institute Genomics Platform"/>
            <consortium name="The Broad Institute Genome Sequencing Center for Infectious Disease"/>
            <person name="Wu L."/>
            <person name="Ma J."/>
        </authorList>
    </citation>
    <scope>NUCLEOTIDE SEQUENCE [LARGE SCALE GENOMIC DNA]</scope>
    <source>
        <strain evidence="3">CGMCC 4.7241</strain>
    </source>
</reference>